<keyword evidence="3" id="KW-1185">Reference proteome</keyword>
<comment type="caution">
    <text evidence="2">The sequence shown here is derived from an EMBL/GenBank/DDBJ whole genome shotgun (WGS) entry which is preliminary data.</text>
</comment>
<sequence>MIAPSRFQPFDQLDEASNSQPADLTIHGPSRPALLSDTPANNPAATGNQVAAATTALRKRVNKPHKPAAPYSSLHCNASGKMTQKAPQSQEQNFPSLESDHQTLTP</sequence>
<feature type="compositionally biased region" description="Basic residues" evidence="1">
    <location>
        <begin position="57"/>
        <end position="66"/>
    </location>
</feature>
<dbReference type="AlphaFoldDB" id="A0A9D4TC05"/>
<evidence type="ECO:0000313" key="3">
    <source>
        <dbReference type="Proteomes" id="UP000821837"/>
    </source>
</evidence>
<dbReference type="EMBL" id="JABSTV010001245">
    <property type="protein sequence ID" value="KAH7984625.1"/>
    <property type="molecule type" value="Genomic_DNA"/>
</dbReference>
<accession>A0A9D4TC05</accession>
<dbReference type="Proteomes" id="UP000821837">
    <property type="component" value="Chromosome 1"/>
</dbReference>
<evidence type="ECO:0000256" key="1">
    <source>
        <dbReference type="SAM" id="MobiDB-lite"/>
    </source>
</evidence>
<evidence type="ECO:0000313" key="2">
    <source>
        <dbReference type="EMBL" id="KAH7984625.1"/>
    </source>
</evidence>
<name>A0A9D4TC05_RHISA</name>
<feature type="compositionally biased region" description="Polar residues" evidence="1">
    <location>
        <begin position="38"/>
        <end position="52"/>
    </location>
</feature>
<proteinExistence type="predicted"/>
<feature type="region of interest" description="Disordered" evidence="1">
    <location>
        <begin position="1"/>
        <end position="106"/>
    </location>
</feature>
<gene>
    <name evidence="2" type="ORF">HPB52_023295</name>
</gene>
<feature type="compositionally biased region" description="Polar residues" evidence="1">
    <location>
        <begin position="74"/>
        <end position="106"/>
    </location>
</feature>
<organism evidence="2 3">
    <name type="scientific">Rhipicephalus sanguineus</name>
    <name type="common">Brown dog tick</name>
    <name type="synonym">Ixodes sanguineus</name>
    <dbReference type="NCBI Taxonomy" id="34632"/>
    <lineage>
        <taxon>Eukaryota</taxon>
        <taxon>Metazoa</taxon>
        <taxon>Ecdysozoa</taxon>
        <taxon>Arthropoda</taxon>
        <taxon>Chelicerata</taxon>
        <taxon>Arachnida</taxon>
        <taxon>Acari</taxon>
        <taxon>Parasitiformes</taxon>
        <taxon>Ixodida</taxon>
        <taxon>Ixodoidea</taxon>
        <taxon>Ixodidae</taxon>
        <taxon>Rhipicephalinae</taxon>
        <taxon>Rhipicephalus</taxon>
        <taxon>Rhipicephalus</taxon>
    </lineage>
</organism>
<protein>
    <submittedName>
        <fullName evidence="2">Uncharacterized protein</fullName>
    </submittedName>
</protein>
<reference evidence="2" key="2">
    <citation type="submission" date="2021-09" db="EMBL/GenBank/DDBJ databases">
        <authorList>
            <person name="Jia N."/>
            <person name="Wang J."/>
            <person name="Shi W."/>
            <person name="Du L."/>
            <person name="Sun Y."/>
            <person name="Zhan W."/>
            <person name="Jiang J."/>
            <person name="Wang Q."/>
            <person name="Zhang B."/>
            <person name="Ji P."/>
            <person name="Sakyi L.B."/>
            <person name="Cui X."/>
            <person name="Yuan T."/>
            <person name="Jiang B."/>
            <person name="Yang W."/>
            <person name="Lam T.T.-Y."/>
            <person name="Chang Q."/>
            <person name="Ding S."/>
            <person name="Wang X."/>
            <person name="Zhu J."/>
            <person name="Ruan X."/>
            <person name="Zhao L."/>
            <person name="Wei J."/>
            <person name="Que T."/>
            <person name="Du C."/>
            <person name="Cheng J."/>
            <person name="Dai P."/>
            <person name="Han X."/>
            <person name="Huang E."/>
            <person name="Gao Y."/>
            <person name="Liu J."/>
            <person name="Shao H."/>
            <person name="Ye R."/>
            <person name="Li L."/>
            <person name="Wei W."/>
            <person name="Wang X."/>
            <person name="Wang C."/>
            <person name="Huo Q."/>
            <person name="Li W."/>
            <person name="Guo W."/>
            <person name="Chen H."/>
            <person name="Chen S."/>
            <person name="Zhou L."/>
            <person name="Zhou L."/>
            <person name="Ni X."/>
            <person name="Tian J."/>
            <person name="Zhou Y."/>
            <person name="Sheng Y."/>
            <person name="Liu T."/>
            <person name="Pan Y."/>
            <person name="Xia L."/>
            <person name="Li J."/>
            <person name="Zhao F."/>
            <person name="Cao W."/>
        </authorList>
    </citation>
    <scope>NUCLEOTIDE SEQUENCE</scope>
    <source>
        <strain evidence="2">Rsan-2018</strain>
        <tissue evidence="2">Larvae</tissue>
    </source>
</reference>
<reference evidence="2" key="1">
    <citation type="journal article" date="2020" name="Cell">
        <title>Large-Scale Comparative Analyses of Tick Genomes Elucidate Their Genetic Diversity and Vector Capacities.</title>
        <authorList>
            <consortium name="Tick Genome and Microbiome Consortium (TIGMIC)"/>
            <person name="Jia N."/>
            <person name="Wang J."/>
            <person name="Shi W."/>
            <person name="Du L."/>
            <person name="Sun Y."/>
            <person name="Zhan W."/>
            <person name="Jiang J.F."/>
            <person name="Wang Q."/>
            <person name="Zhang B."/>
            <person name="Ji P."/>
            <person name="Bell-Sakyi L."/>
            <person name="Cui X.M."/>
            <person name="Yuan T.T."/>
            <person name="Jiang B.G."/>
            <person name="Yang W.F."/>
            <person name="Lam T.T."/>
            <person name="Chang Q.C."/>
            <person name="Ding S.J."/>
            <person name="Wang X.J."/>
            <person name="Zhu J.G."/>
            <person name="Ruan X.D."/>
            <person name="Zhao L."/>
            <person name="Wei J.T."/>
            <person name="Ye R.Z."/>
            <person name="Que T.C."/>
            <person name="Du C.H."/>
            <person name="Zhou Y.H."/>
            <person name="Cheng J.X."/>
            <person name="Dai P.F."/>
            <person name="Guo W.B."/>
            <person name="Han X.H."/>
            <person name="Huang E.J."/>
            <person name="Li L.F."/>
            <person name="Wei W."/>
            <person name="Gao Y.C."/>
            <person name="Liu J.Z."/>
            <person name="Shao H.Z."/>
            <person name="Wang X."/>
            <person name="Wang C.C."/>
            <person name="Yang T.C."/>
            <person name="Huo Q.B."/>
            <person name="Li W."/>
            <person name="Chen H.Y."/>
            <person name="Chen S.E."/>
            <person name="Zhou L.G."/>
            <person name="Ni X.B."/>
            <person name="Tian J.H."/>
            <person name="Sheng Y."/>
            <person name="Liu T."/>
            <person name="Pan Y.S."/>
            <person name="Xia L.Y."/>
            <person name="Li J."/>
            <person name="Zhao F."/>
            <person name="Cao W.C."/>
        </authorList>
    </citation>
    <scope>NUCLEOTIDE SEQUENCE</scope>
    <source>
        <strain evidence="2">Rsan-2018</strain>
    </source>
</reference>